<reference evidence="1" key="2">
    <citation type="submission" date="2020-11" db="EMBL/GenBank/DDBJ databases">
        <authorList>
            <person name="McCartney M.A."/>
            <person name="Auch B."/>
            <person name="Kono T."/>
            <person name="Mallez S."/>
            <person name="Becker A."/>
            <person name="Gohl D.M."/>
            <person name="Silverstein K.A.T."/>
            <person name="Koren S."/>
            <person name="Bechman K.B."/>
            <person name="Herman A."/>
            <person name="Abrahante J.E."/>
            <person name="Garbe J."/>
        </authorList>
    </citation>
    <scope>NUCLEOTIDE SEQUENCE</scope>
    <source>
        <strain evidence="1">Duluth1</strain>
        <tissue evidence="1">Whole animal</tissue>
    </source>
</reference>
<dbReference type="Proteomes" id="UP000828390">
    <property type="component" value="Unassembled WGS sequence"/>
</dbReference>
<dbReference type="AlphaFoldDB" id="A0A9D4MNB7"/>
<evidence type="ECO:0000313" key="1">
    <source>
        <dbReference type="EMBL" id="KAH3879578.1"/>
    </source>
</evidence>
<evidence type="ECO:0000313" key="2">
    <source>
        <dbReference type="Proteomes" id="UP000828390"/>
    </source>
</evidence>
<sequence>MMNAKHQVDIFNIAKVMAYVFGPRLTDRQFNCYMPPYRVGRGVCRQSKMTKSDIADYQGLWFIKEIIATVHHVSMYKSTDRGMPRRTDAKLRGEMRLAAAYCRSFND</sequence>
<keyword evidence="2" id="KW-1185">Reference proteome</keyword>
<accession>A0A9D4MNB7</accession>
<gene>
    <name evidence="1" type="ORF">DPMN_003483</name>
</gene>
<dbReference type="EMBL" id="JAIWYP010000001">
    <property type="protein sequence ID" value="KAH3879578.1"/>
    <property type="molecule type" value="Genomic_DNA"/>
</dbReference>
<protein>
    <submittedName>
        <fullName evidence="1">Uncharacterized protein</fullName>
    </submittedName>
</protein>
<reference evidence="1" key="1">
    <citation type="journal article" date="2019" name="bioRxiv">
        <title>The Genome of the Zebra Mussel, Dreissena polymorpha: A Resource for Invasive Species Research.</title>
        <authorList>
            <person name="McCartney M.A."/>
            <person name="Auch B."/>
            <person name="Kono T."/>
            <person name="Mallez S."/>
            <person name="Zhang Y."/>
            <person name="Obille A."/>
            <person name="Becker A."/>
            <person name="Abrahante J.E."/>
            <person name="Garbe J."/>
            <person name="Badalamenti J.P."/>
            <person name="Herman A."/>
            <person name="Mangelson H."/>
            <person name="Liachko I."/>
            <person name="Sullivan S."/>
            <person name="Sone E.D."/>
            <person name="Koren S."/>
            <person name="Silverstein K.A.T."/>
            <person name="Beckman K.B."/>
            <person name="Gohl D.M."/>
        </authorList>
    </citation>
    <scope>NUCLEOTIDE SEQUENCE</scope>
    <source>
        <strain evidence="1">Duluth1</strain>
        <tissue evidence="1">Whole animal</tissue>
    </source>
</reference>
<proteinExistence type="predicted"/>
<organism evidence="1 2">
    <name type="scientific">Dreissena polymorpha</name>
    <name type="common">Zebra mussel</name>
    <name type="synonym">Mytilus polymorpha</name>
    <dbReference type="NCBI Taxonomy" id="45954"/>
    <lineage>
        <taxon>Eukaryota</taxon>
        <taxon>Metazoa</taxon>
        <taxon>Spiralia</taxon>
        <taxon>Lophotrochozoa</taxon>
        <taxon>Mollusca</taxon>
        <taxon>Bivalvia</taxon>
        <taxon>Autobranchia</taxon>
        <taxon>Heteroconchia</taxon>
        <taxon>Euheterodonta</taxon>
        <taxon>Imparidentia</taxon>
        <taxon>Neoheterodontei</taxon>
        <taxon>Myida</taxon>
        <taxon>Dreissenoidea</taxon>
        <taxon>Dreissenidae</taxon>
        <taxon>Dreissena</taxon>
    </lineage>
</organism>
<name>A0A9D4MNB7_DREPO</name>
<comment type="caution">
    <text evidence="1">The sequence shown here is derived from an EMBL/GenBank/DDBJ whole genome shotgun (WGS) entry which is preliminary data.</text>
</comment>